<proteinExistence type="predicted"/>
<evidence type="ECO:0000313" key="2">
    <source>
        <dbReference type="EMBL" id="TLG72922.1"/>
    </source>
</evidence>
<organism evidence="2 3">
    <name type="scientific">Culicoidibacter larvae</name>
    <dbReference type="NCBI Taxonomy" id="2579976"/>
    <lineage>
        <taxon>Bacteria</taxon>
        <taxon>Bacillati</taxon>
        <taxon>Bacillota</taxon>
        <taxon>Culicoidibacteria</taxon>
        <taxon>Culicoidibacterales</taxon>
        <taxon>Culicoidibacteraceae</taxon>
        <taxon>Culicoidibacter</taxon>
    </lineage>
</organism>
<dbReference type="AlphaFoldDB" id="A0A5R8QCT5"/>
<dbReference type="EMBL" id="VBWP01000006">
    <property type="protein sequence ID" value="TLG72922.1"/>
    <property type="molecule type" value="Genomic_DNA"/>
</dbReference>
<dbReference type="RefSeq" id="WP_138191148.1">
    <property type="nucleotide sequence ID" value="NZ_VBWP01000006.1"/>
</dbReference>
<evidence type="ECO:0000259" key="1">
    <source>
        <dbReference type="PROSITE" id="PS51819"/>
    </source>
</evidence>
<dbReference type="PANTHER" id="PTHR36437:SF2">
    <property type="entry name" value="GLYOXALASE_BLEOMYCIN RESISTANCE PROTEIN_DIOXYGENASE"/>
    <property type="match status" value="1"/>
</dbReference>
<gene>
    <name evidence="2" type="ORF">FEZ08_07700</name>
</gene>
<dbReference type="InterPro" id="IPR029068">
    <property type="entry name" value="Glyas_Bleomycin-R_OHBP_Dase"/>
</dbReference>
<name>A0A5R8QCT5_9FIRM</name>
<dbReference type="Pfam" id="PF00903">
    <property type="entry name" value="Glyoxalase"/>
    <property type="match status" value="1"/>
</dbReference>
<dbReference type="InParanoid" id="A0A5R8QCT5"/>
<sequence>MFLYELMLYVDEPRRVAEFWKKNFGFLENVTEEGGLFKIELRPHQLAETKIILFERAIIAELEPELDLATPSLLFAVPKGELDALYEKVKANGEVVNPPMTTPDGMRVFNFADPEGRYFAVREME</sequence>
<comment type="caution">
    <text evidence="2">The sequence shown here is derived from an EMBL/GenBank/DDBJ whole genome shotgun (WGS) entry which is preliminary data.</text>
</comment>
<dbReference type="PROSITE" id="PS51819">
    <property type="entry name" value="VOC"/>
    <property type="match status" value="1"/>
</dbReference>
<dbReference type="PANTHER" id="PTHR36437">
    <property type="entry name" value="GLYOXALASE/BLEOMYCIN RESISTANCE PROTEIN/DIOXYGENASE"/>
    <property type="match status" value="1"/>
</dbReference>
<reference evidence="2 3" key="1">
    <citation type="submission" date="2019-05" db="EMBL/GenBank/DDBJ databases">
        <title>Culicoidintestinum kansasii gen. nov., sp. nov. from the gastrointestinal tract of the biting midge, Culicoides sonorensis.</title>
        <authorList>
            <person name="Neupane S."/>
            <person name="Ghosh A."/>
            <person name="Gunther S."/>
            <person name="Martin K."/>
            <person name="Zurek L."/>
        </authorList>
    </citation>
    <scope>NUCLEOTIDE SEQUENCE [LARGE SCALE GENOMIC DNA]</scope>
    <source>
        <strain evidence="2 3">CS-1</strain>
    </source>
</reference>
<dbReference type="OrthoDB" id="9803079at2"/>
<accession>A0A5R8QCT5</accession>
<keyword evidence="3" id="KW-1185">Reference proteome</keyword>
<dbReference type="Proteomes" id="UP000306912">
    <property type="component" value="Unassembled WGS sequence"/>
</dbReference>
<dbReference type="InterPro" id="IPR004360">
    <property type="entry name" value="Glyas_Fos-R_dOase_dom"/>
</dbReference>
<protein>
    <submittedName>
        <fullName evidence="2">VOC family protein</fullName>
    </submittedName>
</protein>
<dbReference type="InterPro" id="IPR037523">
    <property type="entry name" value="VOC_core"/>
</dbReference>
<evidence type="ECO:0000313" key="3">
    <source>
        <dbReference type="Proteomes" id="UP000306912"/>
    </source>
</evidence>
<dbReference type="Gene3D" id="3.10.180.10">
    <property type="entry name" value="2,3-Dihydroxybiphenyl 1,2-Dioxygenase, domain 1"/>
    <property type="match status" value="1"/>
</dbReference>
<dbReference type="SUPFAM" id="SSF54593">
    <property type="entry name" value="Glyoxalase/Bleomycin resistance protein/Dihydroxybiphenyl dioxygenase"/>
    <property type="match status" value="1"/>
</dbReference>
<feature type="domain" description="VOC" evidence="1">
    <location>
        <begin position="1"/>
        <end position="124"/>
    </location>
</feature>